<dbReference type="GO" id="GO:0046872">
    <property type="term" value="F:metal ion binding"/>
    <property type="evidence" value="ECO:0007669"/>
    <property type="project" value="UniProtKB-KW"/>
</dbReference>
<dbReference type="PANTHER" id="PTHR11938:SF133">
    <property type="entry name" value="GLUTAMATE SYNTHASE (NADH)"/>
    <property type="match status" value="1"/>
</dbReference>
<keyword evidence="13" id="KW-0003">3Fe-4S</keyword>
<keyword evidence="7" id="KW-0479">Metal-binding</keyword>
<dbReference type="PROSITE" id="PS51278">
    <property type="entry name" value="GATASE_TYPE_2"/>
    <property type="match status" value="1"/>
</dbReference>
<evidence type="ECO:0000256" key="2">
    <source>
        <dbReference type="ARBA" id="ARBA00001927"/>
    </source>
</evidence>
<dbReference type="SUPFAM" id="SSF56235">
    <property type="entry name" value="N-terminal nucleophile aminohydrolases (Ntn hydrolases)"/>
    <property type="match status" value="1"/>
</dbReference>
<evidence type="ECO:0000256" key="14">
    <source>
        <dbReference type="ARBA" id="ARBA00037928"/>
    </source>
</evidence>
<dbReference type="EMBL" id="JAANIT010005141">
    <property type="protein sequence ID" value="KAG1531858.1"/>
    <property type="molecule type" value="Genomic_DNA"/>
</dbReference>
<dbReference type="GO" id="GO:0016041">
    <property type="term" value="F:glutamate synthase (ferredoxin) activity"/>
    <property type="evidence" value="ECO:0007669"/>
    <property type="project" value="UniProtKB-EC"/>
</dbReference>
<keyword evidence="4" id="KW-0028">Amino-acid biosynthesis</keyword>
<dbReference type="PANTHER" id="PTHR11938">
    <property type="entry name" value="FAD NADPH DEHYDROGENASE/OXIDOREDUCTASE"/>
    <property type="match status" value="1"/>
</dbReference>
<evidence type="ECO:0000256" key="12">
    <source>
        <dbReference type="ARBA" id="ARBA00023164"/>
    </source>
</evidence>
<reference evidence="17" key="1">
    <citation type="journal article" date="2020" name="Microb. Genom.">
        <title>Genetic diversity of clinical and environmental Mucorales isolates obtained from an investigation of mucormycosis cases among solid organ transplant recipients.</title>
        <authorList>
            <person name="Nguyen M.H."/>
            <person name="Kaul D."/>
            <person name="Muto C."/>
            <person name="Cheng S.J."/>
            <person name="Richter R.A."/>
            <person name="Bruno V.M."/>
            <person name="Liu G."/>
            <person name="Beyhan S."/>
            <person name="Sundermann A.J."/>
            <person name="Mounaud S."/>
            <person name="Pasculle A.W."/>
            <person name="Nierman W.C."/>
            <person name="Driscoll E."/>
            <person name="Cumbie R."/>
            <person name="Clancy C.J."/>
            <person name="Dupont C.L."/>
        </authorList>
    </citation>
    <scope>NUCLEOTIDE SEQUENCE</scope>
    <source>
        <strain evidence="17">GL16</strain>
    </source>
</reference>
<dbReference type="GO" id="GO:0019676">
    <property type="term" value="P:ammonia assimilation cycle"/>
    <property type="evidence" value="ECO:0007669"/>
    <property type="project" value="TreeGrafter"/>
</dbReference>
<keyword evidence="5" id="KW-0285">Flavoprotein</keyword>
<evidence type="ECO:0000256" key="7">
    <source>
        <dbReference type="ARBA" id="ARBA00022723"/>
    </source>
</evidence>
<feature type="domain" description="Glutamine amidotransferase type-2" evidence="16">
    <location>
        <begin position="27"/>
        <end position="195"/>
    </location>
</feature>
<comment type="pathway">
    <text evidence="14">Amino-acid biosynthesis; L-glutamate biosynthesis via GLT pathway; L-glutamate from 2-oxoglutarate and L-glutamine (ferredoxin route): step 1/1.</text>
</comment>
<dbReference type="Pfam" id="PF00310">
    <property type="entry name" value="GATase_2"/>
    <property type="match status" value="1"/>
</dbReference>
<evidence type="ECO:0000256" key="6">
    <source>
        <dbReference type="ARBA" id="ARBA00022643"/>
    </source>
</evidence>
<evidence type="ECO:0000256" key="8">
    <source>
        <dbReference type="ARBA" id="ARBA00022962"/>
    </source>
</evidence>
<keyword evidence="12" id="KW-0314">Glutamate biosynthesis</keyword>
<dbReference type="GO" id="GO:0016040">
    <property type="term" value="F:glutamate synthase (NADH) activity"/>
    <property type="evidence" value="ECO:0007669"/>
    <property type="project" value="TreeGrafter"/>
</dbReference>
<comment type="similarity">
    <text evidence="3">Belongs to the glutamate synthase family.</text>
</comment>
<evidence type="ECO:0000256" key="4">
    <source>
        <dbReference type="ARBA" id="ARBA00022605"/>
    </source>
</evidence>
<evidence type="ECO:0000256" key="11">
    <source>
        <dbReference type="ARBA" id="ARBA00023014"/>
    </source>
</evidence>
<accession>A0A9P6XTJ3</accession>
<evidence type="ECO:0000313" key="17">
    <source>
        <dbReference type="EMBL" id="KAG1531858.1"/>
    </source>
</evidence>
<dbReference type="GO" id="GO:0051538">
    <property type="term" value="F:3 iron, 4 sulfur cluster binding"/>
    <property type="evidence" value="ECO:0007669"/>
    <property type="project" value="UniProtKB-KW"/>
</dbReference>
<keyword evidence="10" id="KW-0408">Iron</keyword>
<proteinExistence type="inferred from homology"/>
<dbReference type="EC" id="1.4.7.1" evidence="15"/>
<comment type="caution">
    <text evidence="17">The sequence shown here is derived from an EMBL/GenBank/DDBJ whole genome shotgun (WGS) entry which is preliminary data.</text>
</comment>
<protein>
    <recommendedName>
        <fullName evidence="15">glutamate synthase (ferredoxin)</fullName>
        <ecNumber evidence="15">1.4.7.1</ecNumber>
    </recommendedName>
</protein>
<evidence type="ECO:0000256" key="3">
    <source>
        <dbReference type="ARBA" id="ARBA00009716"/>
    </source>
</evidence>
<gene>
    <name evidence="17" type="ORF">G6F51_013356</name>
</gene>
<keyword evidence="9" id="KW-0560">Oxidoreductase</keyword>
<organism evidence="17 18">
    <name type="scientific">Rhizopus oryzae</name>
    <name type="common">Mucormycosis agent</name>
    <name type="synonym">Rhizopus arrhizus var. delemar</name>
    <dbReference type="NCBI Taxonomy" id="64495"/>
    <lineage>
        <taxon>Eukaryota</taxon>
        <taxon>Fungi</taxon>
        <taxon>Fungi incertae sedis</taxon>
        <taxon>Mucoromycota</taxon>
        <taxon>Mucoromycotina</taxon>
        <taxon>Mucoromycetes</taxon>
        <taxon>Mucorales</taxon>
        <taxon>Mucorineae</taxon>
        <taxon>Rhizopodaceae</taxon>
        <taxon>Rhizopus</taxon>
    </lineage>
</organism>
<evidence type="ECO:0000256" key="13">
    <source>
        <dbReference type="ARBA" id="ARBA00023291"/>
    </source>
</evidence>
<evidence type="ECO:0000259" key="16">
    <source>
        <dbReference type="PROSITE" id="PS51278"/>
    </source>
</evidence>
<evidence type="ECO:0000256" key="15">
    <source>
        <dbReference type="ARBA" id="ARBA00039085"/>
    </source>
</evidence>
<dbReference type="InterPro" id="IPR050711">
    <property type="entry name" value="ET-N_metabolism_enzyme"/>
</dbReference>
<dbReference type="GO" id="GO:0006537">
    <property type="term" value="P:glutamate biosynthetic process"/>
    <property type="evidence" value="ECO:0007669"/>
    <property type="project" value="UniProtKB-KW"/>
</dbReference>
<evidence type="ECO:0000256" key="9">
    <source>
        <dbReference type="ARBA" id="ARBA00023002"/>
    </source>
</evidence>
<comment type="cofactor">
    <cofactor evidence="1">
        <name>FMN</name>
        <dbReference type="ChEBI" id="CHEBI:58210"/>
    </cofactor>
</comment>
<evidence type="ECO:0000256" key="10">
    <source>
        <dbReference type="ARBA" id="ARBA00023004"/>
    </source>
</evidence>
<evidence type="ECO:0000256" key="1">
    <source>
        <dbReference type="ARBA" id="ARBA00001917"/>
    </source>
</evidence>
<keyword evidence="11" id="KW-0411">Iron-sulfur</keyword>
<evidence type="ECO:0000256" key="5">
    <source>
        <dbReference type="ARBA" id="ARBA00022630"/>
    </source>
</evidence>
<keyword evidence="8" id="KW-0315">Glutamine amidotransferase</keyword>
<name>A0A9P6XTJ3_RHIOR</name>
<dbReference type="Proteomes" id="UP000717996">
    <property type="component" value="Unassembled WGS sequence"/>
</dbReference>
<evidence type="ECO:0000313" key="18">
    <source>
        <dbReference type="Proteomes" id="UP000717996"/>
    </source>
</evidence>
<dbReference type="InterPro" id="IPR029055">
    <property type="entry name" value="Ntn_hydrolases_N"/>
</dbReference>
<comment type="cofactor">
    <cofactor evidence="2">
        <name>[3Fe-4S] cluster</name>
        <dbReference type="ChEBI" id="CHEBI:21137"/>
    </cofactor>
</comment>
<dbReference type="AlphaFoldDB" id="A0A9P6XTJ3"/>
<dbReference type="Gene3D" id="3.60.20.10">
    <property type="entry name" value="Glutamine Phosphoribosylpyrophosphate, subunit 1, domain 1"/>
    <property type="match status" value="1"/>
</dbReference>
<dbReference type="InterPro" id="IPR017932">
    <property type="entry name" value="GATase_2_dom"/>
</dbReference>
<keyword evidence="6" id="KW-0288">FMN</keyword>
<sequence>MIENNSWAGAIPPAQGLYNPEFEKDACGVGFMVHVKGVRSHKILSEASYILCNMTHRGASGADIRDGDGAGVMTGIPHDFFVNETRRLFGISLPPEGQYAVGNLFMKGDAESVDESKKVFEQLADALHLKVLGWRSVPRDSTIIGPAAKSKEPAIEQPFVVLADQSKPFDEPYFERQFGSMSVHSQTRTLSTKVN</sequence>